<organism evidence="4 5">
    <name type="scientific">Quercus suber</name>
    <name type="common">Cork oak</name>
    <dbReference type="NCBI Taxonomy" id="58331"/>
    <lineage>
        <taxon>Eukaryota</taxon>
        <taxon>Viridiplantae</taxon>
        <taxon>Streptophyta</taxon>
        <taxon>Embryophyta</taxon>
        <taxon>Tracheophyta</taxon>
        <taxon>Spermatophyta</taxon>
        <taxon>Magnoliopsida</taxon>
        <taxon>eudicotyledons</taxon>
        <taxon>Gunneridae</taxon>
        <taxon>Pentapetalae</taxon>
        <taxon>rosids</taxon>
        <taxon>fabids</taxon>
        <taxon>Fagales</taxon>
        <taxon>Fagaceae</taxon>
        <taxon>Quercus</taxon>
    </lineage>
</organism>
<evidence type="ECO:0000256" key="2">
    <source>
        <dbReference type="ARBA" id="ARBA00022729"/>
    </source>
</evidence>
<gene>
    <name evidence="4" type="ORF">CFP56_041817</name>
</gene>
<evidence type="ECO:0000256" key="1">
    <source>
        <dbReference type="ARBA" id="ARBA00004479"/>
    </source>
</evidence>
<dbReference type="GO" id="GO:0016301">
    <property type="term" value="F:kinase activity"/>
    <property type="evidence" value="ECO:0007669"/>
    <property type="project" value="UniProtKB-KW"/>
</dbReference>
<dbReference type="Gene3D" id="3.80.10.10">
    <property type="entry name" value="Ribonuclease Inhibitor"/>
    <property type="match status" value="2"/>
</dbReference>
<dbReference type="Proteomes" id="UP000237347">
    <property type="component" value="Unassembled WGS sequence"/>
</dbReference>
<accession>A0AAW0IUC2</accession>
<evidence type="ECO:0000313" key="4">
    <source>
        <dbReference type="EMBL" id="KAK7818110.1"/>
    </source>
</evidence>
<dbReference type="EMBL" id="PKMF04000845">
    <property type="protein sequence ID" value="KAK7818110.1"/>
    <property type="molecule type" value="Genomic_DNA"/>
</dbReference>
<sequence length="142" mass="15909">MIHLGIENLDIHTVLDLSENELIRPIPTQLANTLEELLLSHKKLNGSIPFQNDNHSLLTAFEITSYLGDLTYLWTLDLSNNNLTGNIPFSLFYKPKINLSYNLLNGTIPEALAKYLPAESLMGNKDLHIALFAFLPPQLLAP</sequence>
<dbReference type="InterPro" id="IPR001611">
    <property type="entry name" value="Leu-rich_rpt"/>
</dbReference>
<name>A0AAW0IUC2_QUESU</name>
<dbReference type="AlphaFoldDB" id="A0AAW0IUC2"/>
<evidence type="ECO:0000313" key="5">
    <source>
        <dbReference type="Proteomes" id="UP000237347"/>
    </source>
</evidence>
<protein>
    <submittedName>
        <fullName evidence="4">Lrr receptor-like serine/threonine-protein kinase</fullName>
    </submittedName>
</protein>
<evidence type="ECO:0000256" key="3">
    <source>
        <dbReference type="ARBA" id="ARBA00023170"/>
    </source>
</evidence>
<dbReference type="SUPFAM" id="SSF52058">
    <property type="entry name" value="L domain-like"/>
    <property type="match status" value="1"/>
</dbReference>
<comment type="subcellular location">
    <subcellularLocation>
        <location evidence="1">Membrane</location>
        <topology evidence="1">Single-pass type I membrane protein</topology>
    </subcellularLocation>
</comment>
<comment type="caution">
    <text evidence="4">The sequence shown here is derived from an EMBL/GenBank/DDBJ whole genome shotgun (WGS) entry which is preliminary data.</text>
</comment>
<dbReference type="PANTHER" id="PTHR48053">
    <property type="entry name" value="LEUCINE RICH REPEAT FAMILY PROTEIN, EXPRESSED"/>
    <property type="match status" value="1"/>
</dbReference>
<dbReference type="PANTHER" id="PTHR48053:SF126">
    <property type="entry name" value="MDIS1-INTERACTING RECEPTOR LIKE KINASE 2-LIKE ISOFORM X1"/>
    <property type="match status" value="1"/>
</dbReference>
<keyword evidence="5" id="KW-1185">Reference proteome</keyword>
<dbReference type="InterPro" id="IPR051716">
    <property type="entry name" value="Plant_RL_S/T_kinase"/>
</dbReference>
<keyword evidence="3" id="KW-0675">Receptor</keyword>
<proteinExistence type="predicted"/>
<dbReference type="GO" id="GO:0016020">
    <property type="term" value="C:membrane"/>
    <property type="evidence" value="ECO:0007669"/>
    <property type="project" value="UniProtKB-SubCell"/>
</dbReference>
<keyword evidence="2" id="KW-0732">Signal</keyword>
<dbReference type="Pfam" id="PF00560">
    <property type="entry name" value="LRR_1"/>
    <property type="match status" value="2"/>
</dbReference>
<reference evidence="4 5" key="1">
    <citation type="journal article" date="2018" name="Sci. Data">
        <title>The draft genome sequence of cork oak.</title>
        <authorList>
            <person name="Ramos A.M."/>
            <person name="Usie A."/>
            <person name="Barbosa P."/>
            <person name="Barros P.M."/>
            <person name="Capote T."/>
            <person name="Chaves I."/>
            <person name="Simoes F."/>
            <person name="Abreu I."/>
            <person name="Carrasquinho I."/>
            <person name="Faro C."/>
            <person name="Guimaraes J.B."/>
            <person name="Mendonca D."/>
            <person name="Nobrega F."/>
            <person name="Rodrigues L."/>
            <person name="Saibo N.J.M."/>
            <person name="Varela M.C."/>
            <person name="Egas C."/>
            <person name="Matos J."/>
            <person name="Miguel C.M."/>
            <person name="Oliveira M.M."/>
            <person name="Ricardo C.P."/>
            <person name="Goncalves S."/>
        </authorList>
    </citation>
    <scope>NUCLEOTIDE SEQUENCE [LARGE SCALE GENOMIC DNA]</scope>
    <source>
        <strain evidence="5">cv. HL8</strain>
    </source>
</reference>
<dbReference type="InterPro" id="IPR032675">
    <property type="entry name" value="LRR_dom_sf"/>
</dbReference>